<dbReference type="AlphaFoldDB" id="A0ABD2PJV5"/>
<dbReference type="EMBL" id="JBJKFK010007676">
    <property type="protein sequence ID" value="KAL3307318.1"/>
    <property type="molecule type" value="Genomic_DNA"/>
</dbReference>
<feature type="non-terminal residue" evidence="1">
    <location>
        <position position="1"/>
    </location>
</feature>
<comment type="caution">
    <text evidence="1">The sequence shown here is derived from an EMBL/GenBank/DDBJ whole genome shotgun (WGS) entry which is preliminary data.</text>
</comment>
<dbReference type="Proteomes" id="UP001626550">
    <property type="component" value="Unassembled WGS sequence"/>
</dbReference>
<evidence type="ECO:0000313" key="2">
    <source>
        <dbReference type="Proteomes" id="UP001626550"/>
    </source>
</evidence>
<sequence length="85" mass="9327">SPGLDRRGWDADDGLQSDLATGIHKTAAFEVEGVSGENCKSATVLASQEHDVEKVQERVMVIDSHRGRRSGLRREGSDEKFLDCN</sequence>
<keyword evidence="2" id="KW-1185">Reference proteome</keyword>
<protein>
    <submittedName>
        <fullName evidence="1">Uncharacterized protein</fullName>
    </submittedName>
</protein>
<accession>A0ABD2PJV5</accession>
<reference evidence="1 2" key="1">
    <citation type="submission" date="2024-11" db="EMBL/GenBank/DDBJ databases">
        <title>Adaptive evolution of stress response genes in parasites aligns with host niche diversity.</title>
        <authorList>
            <person name="Hahn C."/>
            <person name="Resl P."/>
        </authorList>
    </citation>
    <scope>NUCLEOTIDE SEQUENCE [LARGE SCALE GENOMIC DNA]</scope>
    <source>
        <strain evidence="1">EGGRZ-B1_66</strain>
        <tissue evidence="1">Body</tissue>
    </source>
</reference>
<name>A0ABD2PJV5_9PLAT</name>
<feature type="non-terminal residue" evidence="1">
    <location>
        <position position="85"/>
    </location>
</feature>
<organism evidence="1 2">
    <name type="scientific">Cichlidogyrus casuarinus</name>
    <dbReference type="NCBI Taxonomy" id="1844966"/>
    <lineage>
        <taxon>Eukaryota</taxon>
        <taxon>Metazoa</taxon>
        <taxon>Spiralia</taxon>
        <taxon>Lophotrochozoa</taxon>
        <taxon>Platyhelminthes</taxon>
        <taxon>Monogenea</taxon>
        <taxon>Monopisthocotylea</taxon>
        <taxon>Dactylogyridea</taxon>
        <taxon>Ancyrocephalidae</taxon>
        <taxon>Cichlidogyrus</taxon>
    </lineage>
</organism>
<proteinExistence type="predicted"/>
<evidence type="ECO:0000313" key="1">
    <source>
        <dbReference type="EMBL" id="KAL3307318.1"/>
    </source>
</evidence>
<gene>
    <name evidence="1" type="ORF">Ciccas_014172</name>
</gene>